<evidence type="ECO:0000313" key="2">
    <source>
        <dbReference type="EMBL" id="JAH62346.1"/>
    </source>
</evidence>
<proteinExistence type="predicted"/>
<feature type="region of interest" description="Disordered" evidence="1">
    <location>
        <begin position="51"/>
        <end position="88"/>
    </location>
</feature>
<sequence length="88" mass="9895">MMVHCSHWSSVSCIPRMSMNTSGILPEFMCWIVGEPLLMRDLKLQHRSPVTPYLMPNRATPEQKVTEPSYAPLSKSPGYLLGTSPHPL</sequence>
<reference evidence="2" key="2">
    <citation type="journal article" date="2015" name="Fish Shellfish Immunol.">
        <title>Early steps in the European eel (Anguilla anguilla)-Vibrio vulnificus interaction in the gills: Role of the RtxA13 toxin.</title>
        <authorList>
            <person name="Callol A."/>
            <person name="Pajuelo D."/>
            <person name="Ebbesson L."/>
            <person name="Teles M."/>
            <person name="MacKenzie S."/>
            <person name="Amaro C."/>
        </authorList>
    </citation>
    <scope>NUCLEOTIDE SEQUENCE</scope>
</reference>
<organism evidence="2">
    <name type="scientific">Anguilla anguilla</name>
    <name type="common">European freshwater eel</name>
    <name type="synonym">Muraena anguilla</name>
    <dbReference type="NCBI Taxonomy" id="7936"/>
    <lineage>
        <taxon>Eukaryota</taxon>
        <taxon>Metazoa</taxon>
        <taxon>Chordata</taxon>
        <taxon>Craniata</taxon>
        <taxon>Vertebrata</taxon>
        <taxon>Euteleostomi</taxon>
        <taxon>Actinopterygii</taxon>
        <taxon>Neopterygii</taxon>
        <taxon>Teleostei</taxon>
        <taxon>Anguilliformes</taxon>
        <taxon>Anguillidae</taxon>
        <taxon>Anguilla</taxon>
    </lineage>
</organism>
<evidence type="ECO:0000256" key="1">
    <source>
        <dbReference type="SAM" id="MobiDB-lite"/>
    </source>
</evidence>
<dbReference type="EMBL" id="GBXM01046231">
    <property type="protein sequence ID" value="JAH62346.1"/>
    <property type="molecule type" value="Transcribed_RNA"/>
</dbReference>
<protein>
    <submittedName>
        <fullName evidence="2">Uncharacterized protein</fullName>
    </submittedName>
</protein>
<accession>A0A0E9U942</accession>
<dbReference type="AlphaFoldDB" id="A0A0E9U942"/>
<name>A0A0E9U942_ANGAN</name>
<reference evidence="2" key="1">
    <citation type="submission" date="2014-11" db="EMBL/GenBank/DDBJ databases">
        <authorList>
            <person name="Amaro Gonzalez C."/>
        </authorList>
    </citation>
    <scope>NUCLEOTIDE SEQUENCE</scope>
</reference>